<evidence type="ECO:0000313" key="2">
    <source>
        <dbReference type="Proteomes" id="UP000479132"/>
    </source>
</evidence>
<dbReference type="Proteomes" id="UP000479132">
    <property type="component" value="Unassembled WGS sequence"/>
</dbReference>
<protein>
    <recommendedName>
        <fullName evidence="3">Universal stress protein</fullName>
    </recommendedName>
</protein>
<evidence type="ECO:0008006" key="3">
    <source>
        <dbReference type="Google" id="ProtNLM"/>
    </source>
</evidence>
<name>A0A6M1TBI6_9BACT</name>
<proteinExistence type="predicted"/>
<reference evidence="1 2" key="1">
    <citation type="submission" date="2020-02" db="EMBL/GenBank/DDBJ databases">
        <title>Aliifodinibius halophilus 2W32, complete genome.</title>
        <authorList>
            <person name="Li Y."/>
            <person name="Wu S."/>
        </authorList>
    </citation>
    <scope>NUCLEOTIDE SEQUENCE [LARGE SCALE GENOMIC DNA]</scope>
    <source>
        <strain evidence="1 2">2W32</strain>
    </source>
</reference>
<dbReference type="AlphaFoldDB" id="A0A6M1TBI6"/>
<accession>A0A6M1TBI6</accession>
<keyword evidence="2" id="KW-1185">Reference proteome</keyword>
<sequence>MPVSLPITILIVDTEEQDIDVEGIQLLSKEQLEMAGLKTRQIHTKKVEIPKIVKVVTQIAGEKDLLVLVESVSQKKQAFIKSSTAKIKGTVTCPTLVVLPEEKESSD</sequence>
<evidence type="ECO:0000313" key="1">
    <source>
        <dbReference type="EMBL" id="NGP89391.1"/>
    </source>
</evidence>
<gene>
    <name evidence="1" type="ORF">G3569_13615</name>
</gene>
<comment type="caution">
    <text evidence="1">The sequence shown here is derived from an EMBL/GenBank/DDBJ whole genome shotgun (WGS) entry which is preliminary data.</text>
</comment>
<dbReference type="EMBL" id="JAALLS010000019">
    <property type="protein sequence ID" value="NGP89391.1"/>
    <property type="molecule type" value="Genomic_DNA"/>
</dbReference>
<dbReference type="RefSeq" id="WP_165270091.1">
    <property type="nucleotide sequence ID" value="NZ_JAALLS010000019.1"/>
</dbReference>
<organism evidence="1 2">
    <name type="scientific">Fodinibius halophilus</name>
    <dbReference type="NCBI Taxonomy" id="1736908"/>
    <lineage>
        <taxon>Bacteria</taxon>
        <taxon>Pseudomonadati</taxon>
        <taxon>Balneolota</taxon>
        <taxon>Balneolia</taxon>
        <taxon>Balneolales</taxon>
        <taxon>Balneolaceae</taxon>
        <taxon>Fodinibius</taxon>
    </lineage>
</organism>